<feature type="transmembrane region" description="Helical" evidence="1">
    <location>
        <begin position="294"/>
        <end position="314"/>
    </location>
</feature>
<keyword evidence="1" id="KW-0812">Transmembrane</keyword>
<dbReference type="RefSeq" id="WP_073075039.1">
    <property type="nucleotide sequence ID" value="NZ_MPPI01000057.1"/>
</dbReference>
<proteinExistence type="predicted"/>
<organism evidence="2 3">
    <name type="scientific">Phormidesmis priestleyi ULC007</name>
    <dbReference type="NCBI Taxonomy" id="1920490"/>
    <lineage>
        <taxon>Bacteria</taxon>
        <taxon>Bacillati</taxon>
        <taxon>Cyanobacteriota</taxon>
        <taxon>Cyanophyceae</taxon>
        <taxon>Leptolyngbyales</taxon>
        <taxon>Leptolyngbyaceae</taxon>
        <taxon>Phormidesmis</taxon>
    </lineage>
</organism>
<comment type="caution">
    <text evidence="2">The sequence shown here is derived from an EMBL/GenBank/DDBJ whole genome shotgun (WGS) entry which is preliminary data.</text>
</comment>
<feature type="transmembrane region" description="Helical" evidence="1">
    <location>
        <begin position="266"/>
        <end position="287"/>
    </location>
</feature>
<feature type="transmembrane region" description="Helical" evidence="1">
    <location>
        <begin position="48"/>
        <end position="72"/>
    </location>
</feature>
<reference evidence="2 3" key="1">
    <citation type="submission" date="2018-02" db="EMBL/GenBank/DDBJ databases">
        <authorList>
            <person name="Cohen D.B."/>
            <person name="Kent A.D."/>
        </authorList>
    </citation>
    <scope>NUCLEOTIDE SEQUENCE [LARGE SCALE GENOMIC DNA]</scope>
    <source>
        <strain evidence="2 3">ULC007</strain>
    </source>
</reference>
<dbReference type="OrthoDB" id="530911at2"/>
<dbReference type="AlphaFoldDB" id="A0A2T1D4W0"/>
<gene>
    <name evidence="2" type="ORF">C7B65_24230</name>
</gene>
<dbReference type="EMBL" id="PVWG01000059">
    <property type="protein sequence ID" value="PSB15520.1"/>
    <property type="molecule type" value="Genomic_DNA"/>
</dbReference>
<dbReference type="Proteomes" id="UP000238634">
    <property type="component" value="Unassembled WGS sequence"/>
</dbReference>
<evidence type="ECO:0000313" key="3">
    <source>
        <dbReference type="Proteomes" id="UP000238634"/>
    </source>
</evidence>
<feature type="transmembrane region" description="Helical" evidence="1">
    <location>
        <begin position="84"/>
        <end position="104"/>
    </location>
</feature>
<keyword evidence="3" id="KW-1185">Reference proteome</keyword>
<evidence type="ECO:0000256" key="1">
    <source>
        <dbReference type="SAM" id="Phobius"/>
    </source>
</evidence>
<feature type="transmembrane region" description="Helical" evidence="1">
    <location>
        <begin position="326"/>
        <end position="349"/>
    </location>
</feature>
<keyword evidence="1" id="KW-1133">Transmembrane helix</keyword>
<protein>
    <submittedName>
        <fullName evidence="2">Uncharacterized protein</fullName>
    </submittedName>
</protein>
<dbReference type="STRING" id="1920490.GCA_001895925_02891"/>
<keyword evidence="1" id="KW-0472">Membrane</keyword>
<evidence type="ECO:0000313" key="2">
    <source>
        <dbReference type="EMBL" id="PSB15520.1"/>
    </source>
</evidence>
<accession>A0A2T1D4W0</accession>
<name>A0A2T1D4W0_9CYAN</name>
<feature type="transmembrane region" description="Helical" evidence="1">
    <location>
        <begin position="148"/>
        <end position="167"/>
    </location>
</feature>
<feature type="transmembrane region" description="Helical" evidence="1">
    <location>
        <begin position="119"/>
        <end position="136"/>
    </location>
</feature>
<feature type="transmembrane region" description="Helical" evidence="1">
    <location>
        <begin position="12"/>
        <end position="36"/>
    </location>
</feature>
<reference evidence="2 3" key="2">
    <citation type="submission" date="2018-03" db="EMBL/GenBank/DDBJ databases">
        <title>The ancient ancestry and fast evolution of plastids.</title>
        <authorList>
            <person name="Moore K.R."/>
            <person name="Magnabosco C."/>
            <person name="Momper L."/>
            <person name="Gold D.A."/>
            <person name="Bosak T."/>
            <person name="Fournier G.P."/>
        </authorList>
    </citation>
    <scope>NUCLEOTIDE SEQUENCE [LARGE SCALE GENOMIC DNA]</scope>
    <source>
        <strain evidence="2 3">ULC007</strain>
    </source>
</reference>
<sequence>MSTSIDKSAAKSLSVQAIVFAEIIWAVLALLFFLLFSVAEPGQDRPVWYSYGTSVFEVVAFLAAAILCFRNWRSPQIVSGRKVWFGIGMGMLCYFVGGVLFTFWETYLGRDAAVSPGDFFYVPAYLFLGWGMVMAFADRRLNLEVWQWGIVAGIATISIAFATWLTISPEKTASADLFGIEPVSAQTIATPAKPTVKATQVAPKPGSQTPKVQPLVPQAVPSPQTAPSVLPFVLRAAPVKSEEQKPPAWVSAIEDTLAPFKTFLDYFYVMADVFILIVATTLLLAFWGGRFSQSWRMIAAAAFSLYIADMWFKYATARLENYQSGGLLEIFWVLSGVLFGIGAALEYDLSRSRRGGRRQA</sequence>